<keyword evidence="4" id="KW-0820">tRNA-binding</keyword>
<evidence type="ECO:0000259" key="12">
    <source>
        <dbReference type="PROSITE" id="PS50206"/>
    </source>
</evidence>
<keyword evidence="6" id="KW-0819">tRNA processing</keyword>
<keyword evidence="8" id="KW-0067">ATP-binding</keyword>
<keyword evidence="5" id="KW-0808">Transferase</keyword>
<dbReference type="Pfam" id="PF03054">
    <property type="entry name" value="tRNA_Me_trans"/>
    <property type="match status" value="1"/>
</dbReference>
<dbReference type="InterPro" id="IPR001763">
    <property type="entry name" value="Rhodanese-like_dom"/>
</dbReference>
<keyword evidence="14" id="KW-1185">Reference proteome</keyword>
<name>A0A9D4TI18_CHLVU</name>
<gene>
    <name evidence="13" type="ORF">D9Q98_008003</name>
</gene>
<evidence type="ECO:0000313" key="13">
    <source>
        <dbReference type="EMBL" id="KAI3426035.1"/>
    </source>
</evidence>
<comment type="function">
    <text evidence="1">Catalyzes the 2-thiolation of uridine at the wobble position (U34) of mitochondrial tRNA(Lys), tRNA(Glu) and tRNA(Gln). Required for the formation of 5-taurinomethyl-2-thiouridine (tm5s2U) of mitochondrial tRNA(Lys), tRNA(Glu), and tRNA(Gln) at the wobble position. ATP is required to activate the C2 atom of the wobble base.</text>
</comment>
<dbReference type="InterPro" id="IPR046884">
    <property type="entry name" value="MnmA-like_central"/>
</dbReference>
<comment type="catalytic activity">
    <reaction evidence="11">
        <text>5-taurinomethyluridine(34) in tRNA + S-sulfanyl-L-cysteinyl-[protein] + AH2 + ATP = 5-taurinomethyl-2-thiouridine(34) in tRNA + L-cysteinyl-[protein] + A + AMP + diphosphate + H(+)</text>
        <dbReference type="Rhea" id="RHEA:47040"/>
        <dbReference type="Rhea" id="RHEA-COMP:10131"/>
        <dbReference type="Rhea" id="RHEA-COMP:11726"/>
        <dbReference type="Rhea" id="RHEA-COMP:11732"/>
        <dbReference type="Rhea" id="RHEA-COMP:11733"/>
        <dbReference type="ChEBI" id="CHEBI:13193"/>
        <dbReference type="ChEBI" id="CHEBI:15378"/>
        <dbReference type="ChEBI" id="CHEBI:17499"/>
        <dbReference type="ChEBI" id="CHEBI:29950"/>
        <dbReference type="ChEBI" id="CHEBI:30616"/>
        <dbReference type="ChEBI" id="CHEBI:33019"/>
        <dbReference type="ChEBI" id="CHEBI:61963"/>
        <dbReference type="ChEBI" id="CHEBI:87171"/>
        <dbReference type="ChEBI" id="CHEBI:87172"/>
        <dbReference type="ChEBI" id="CHEBI:456215"/>
        <dbReference type="EC" id="2.8.1.14"/>
    </reaction>
</comment>
<protein>
    <recommendedName>
        <fullName evidence="3">tRNA-5-taurinomethyluridine 2-sulfurtransferase</fullName>
        <ecNumber evidence="3">2.8.1.14</ecNumber>
    </recommendedName>
</protein>
<dbReference type="PANTHER" id="PTHR11933:SF5">
    <property type="entry name" value="MITOCHONDRIAL TRNA-SPECIFIC 2-THIOURIDYLASE 1"/>
    <property type="match status" value="1"/>
</dbReference>
<evidence type="ECO:0000256" key="10">
    <source>
        <dbReference type="ARBA" id="ARBA00023157"/>
    </source>
</evidence>
<dbReference type="Proteomes" id="UP001055712">
    <property type="component" value="Unassembled WGS sequence"/>
</dbReference>
<dbReference type="PANTHER" id="PTHR11933">
    <property type="entry name" value="TRNA 5-METHYLAMINOMETHYL-2-THIOURIDYLATE -METHYLTRANSFERASE"/>
    <property type="match status" value="1"/>
</dbReference>
<dbReference type="GO" id="GO:0002143">
    <property type="term" value="P:tRNA wobble position uridine thiolation"/>
    <property type="evidence" value="ECO:0007669"/>
    <property type="project" value="TreeGrafter"/>
</dbReference>
<comment type="caution">
    <text evidence="13">The sequence shown here is derived from an EMBL/GenBank/DDBJ whole genome shotgun (WGS) entry which is preliminary data.</text>
</comment>
<dbReference type="FunFam" id="3.40.50.620:FF:000115">
    <property type="entry name" value="tRNA-specific 2-thiouridylase MnmA"/>
    <property type="match status" value="1"/>
</dbReference>
<evidence type="ECO:0000313" key="14">
    <source>
        <dbReference type="Proteomes" id="UP001055712"/>
    </source>
</evidence>
<evidence type="ECO:0000256" key="3">
    <source>
        <dbReference type="ARBA" id="ARBA00011953"/>
    </source>
</evidence>
<dbReference type="SUPFAM" id="SSF52402">
    <property type="entry name" value="Adenine nucleotide alpha hydrolases-like"/>
    <property type="match status" value="1"/>
</dbReference>
<reference evidence="13" key="1">
    <citation type="journal article" date="2019" name="Plant J.">
        <title>Chlorella vulgaris genome assembly and annotation reveals the molecular basis for metabolic acclimation to high light conditions.</title>
        <authorList>
            <person name="Cecchin M."/>
            <person name="Marcolungo L."/>
            <person name="Rossato M."/>
            <person name="Girolomoni L."/>
            <person name="Cosentino E."/>
            <person name="Cuine S."/>
            <person name="Li-Beisson Y."/>
            <person name="Delledonne M."/>
            <person name="Ballottari M."/>
        </authorList>
    </citation>
    <scope>NUCLEOTIDE SEQUENCE</scope>
    <source>
        <strain evidence="13">211/11P</strain>
    </source>
</reference>
<dbReference type="InterPro" id="IPR046885">
    <property type="entry name" value="MnmA-like_C"/>
</dbReference>
<dbReference type="GO" id="GO:0005524">
    <property type="term" value="F:ATP binding"/>
    <property type="evidence" value="ECO:0007669"/>
    <property type="project" value="UniProtKB-KW"/>
</dbReference>
<evidence type="ECO:0000256" key="7">
    <source>
        <dbReference type="ARBA" id="ARBA00022741"/>
    </source>
</evidence>
<evidence type="ECO:0000256" key="4">
    <source>
        <dbReference type="ARBA" id="ARBA00022555"/>
    </source>
</evidence>
<dbReference type="Gene3D" id="2.40.30.10">
    <property type="entry name" value="Translation factors"/>
    <property type="match status" value="1"/>
</dbReference>
<proteinExistence type="inferred from homology"/>
<evidence type="ECO:0000256" key="6">
    <source>
        <dbReference type="ARBA" id="ARBA00022694"/>
    </source>
</evidence>
<dbReference type="CDD" id="cd01998">
    <property type="entry name" value="MnmA_TRMU-like"/>
    <property type="match status" value="1"/>
</dbReference>
<evidence type="ECO:0000256" key="1">
    <source>
        <dbReference type="ARBA" id="ARBA00003986"/>
    </source>
</evidence>
<dbReference type="Pfam" id="PF20259">
    <property type="entry name" value="tRNA_Me_trans_M"/>
    <property type="match status" value="1"/>
</dbReference>
<organism evidence="13 14">
    <name type="scientific">Chlorella vulgaris</name>
    <name type="common">Green alga</name>
    <dbReference type="NCBI Taxonomy" id="3077"/>
    <lineage>
        <taxon>Eukaryota</taxon>
        <taxon>Viridiplantae</taxon>
        <taxon>Chlorophyta</taxon>
        <taxon>core chlorophytes</taxon>
        <taxon>Trebouxiophyceae</taxon>
        <taxon>Chlorellales</taxon>
        <taxon>Chlorellaceae</taxon>
        <taxon>Chlorella clade</taxon>
        <taxon>Chlorella</taxon>
    </lineage>
</organism>
<keyword evidence="10" id="KW-1015">Disulfide bond</keyword>
<dbReference type="NCBIfam" id="NF001138">
    <property type="entry name" value="PRK00143.1"/>
    <property type="match status" value="1"/>
</dbReference>
<evidence type="ECO:0000256" key="2">
    <source>
        <dbReference type="ARBA" id="ARBA00006191"/>
    </source>
</evidence>
<evidence type="ECO:0000256" key="5">
    <source>
        <dbReference type="ARBA" id="ARBA00022679"/>
    </source>
</evidence>
<dbReference type="Gene3D" id="3.40.50.620">
    <property type="entry name" value="HUPs"/>
    <property type="match status" value="1"/>
</dbReference>
<evidence type="ECO:0000256" key="8">
    <source>
        <dbReference type="ARBA" id="ARBA00022840"/>
    </source>
</evidence>
<dbReference type="EMBL" id="SIDB01000011">
    <property type="protein sequence ID" value="KAI3426035.1"/>
    <property type="molecule type" value="Genomic_DNA"/>
</dbReference>
<dbReference type="EC" id="2.8.1.14" evidence="3"/>
<keyword evidence="7" id="KW-0547">Nucleotide-binding</keyword>
<feature type="domain" description="Rhodanese" evidence="12">
    <location>
        <begin position="64"/>
        <end position="110"/>
    </location>
</feature>
<dbReference type="AlphaFoldDB" id="A0A9D4TI18"/>
<dbReference type="NCBIfam" id="TIGR00420">
    <property type="entry name" value="trmU"/>
    <property type="match status" value="1"/>
</dbReference>
<evidence type="ECO:0000256" key="9">
    <source>
        <dbReference type="ARBA" id="ARBA00022884"/>
    </source>
</evidence>
<dbReference type="InterPro" id="IPR004506">
    <property type="entry name" value="MnmA-like"/>
</dbReference>
<accession>A0A9D4TI18</accession>
<sequence>MATAARSLLPIRHFSVPLPGTATFSTLHTAAAAAAAAAAGEAGQQAPLWSGNGSRGAGGSAACKRVAVGISGGVDSAVAALLLQRQGHEVVGVFMRNWDEGEEQGNENCSVEQDLRAAAAVCRQLDIPLHEADFVSAYWTQVFAEFIAQCSRGLTPNPDLACNRHIKFGALLAFAERLGAHTVATGHYAQLAPGSGSGEVQLLRGADRGKDQTYFLASVQQAALRRVLFPIGHLQKPEVRRLAAEAGLAPADRRSSAGICFIGRRDFGDFLSQYISPQPGRYVDVDSGTVLGPCPDVAAVTHGQRPGIGGAPERVYAVGKDVVQGIVYVAHGGQHPALLCTAALLRTPHWLSWEHAARLAARGWLRCEYRARYGQQPKPCTLHALDTQAAAELASRAAEAADATAALPAELAAGPAAADASCAAGAAAAPDAAGAAEAAGEAAARLGFQASAYCRLRPEDSVALPSYLVVQFDSPATAITPQQAFVLYDQERCLGTALIAQPGRSLHETAANKAAGAEAVAAGGNGL</sequence>
<comment type="similarity">
    <text evidence="2">Belongs to the MnmA/TRMU family.</text>
</comment>
<dbReference type="OrthoDB" id="3685at2759"/>
<keyword evidence="9" id="KW-0694">RNA-binding</keyword>
<dbReference type="GO" id="GO:0000049">
    <property type="term" value="F:tRNA binding"/>
    <property type="evidence" value="ECO:0007669"/>
    <property type="project" value="UniProtKB-KW"/>
</dbReference>
<dbReference type="PROSITE" id="PS50206">
    <property type="entry name" value="RHODANESE_3"/>
    <property type="match status" value="1"/>
</dbReference>
<dbReference type="GO" id="GO:0061708">
    <property type="term" value="F:tRNA-5-taurinomethyluridine 2-sulfurtransferase"/>
    <property type="evidence" value="ECO:0007669"/>
    <property type="project" value="UniProtKB-EC"/>
</dbReference>
<evidence type="ECO:0000256" key="11">
    <source>
        <dbReference type="ARBA" id="ARBA00049564"/>
    </source>
</evidence>
<dbReference type="InterPro" id="IPR014729">
    <property type="entry name" value="Rossmann-like_a/b/a_fold"/>
</dbReference>
<dbReference type="Pfam" id="PF20258">
    <property type="entry name" value="tRNA_Me_trans_C"/>
    <property type="match status" value="1"/>
</dbReference>
<reference evidence="13" key="2">
    <citation type="submission" date="2020-11" db="EMBL/GenBank/DDBJ databases">
        <authorList>
            <person name="Cecchin M."/>
            <person name="Marcolungo L."/>
            <person name="Rossato M."/>
            <person name="Girolomoni L."/>
            <person name="Cosentino E."/>
            <person name="Cuine S."/>
            <person name="Li-Beisson Y."/>
            <person name="Delledonne M."/>
            <person name="Ballottari M."/>
        </authorList>
    </citation>
    <scope>NUCLEOTIDE SEQUENCE</scope>
    <source>
        <strain evidence="13">211/11P</strain>
        <tissue evidence="13">Whole cell</tissue>
    </source>
</reference>
<dbReference type="Gene3D" id="2.30.30.280">
    <property type="entry name" value="Adenine nucleotide alpha hydrolases-like domains"/>
    <property type="match status" value="1"/>
</dbReference>
<dbReference type="InterPro" id="IPR023382">
    <property type="entry name" value="MnmA-like_central_sf"/>
</dbReference>